<dbReference type="PANTHER" id="PTHR12147">
    <property type="entry name" value="METALLOPEPTIDASE M28 FAMILY MEMBER"/>
    <property type="match status" value="1"/>
</dbReference>
<keyword evidence="4" id="KW-0812">Transmembrane</keyword>
<gene>
    <name evidence="5" type="ORF">AABB24_007717</name>
</gene>
<evidence type="ECO:0008006" key="7">
    <source>
        <dbReference type="Google" id="ProtNLM"/>
    </source>
</evidence>
<evidence type="ECO:0000256" key="2">
    <source>
        <dbReference type="ARBA" id="ARBA00022989"/>
    </source>
</evidence>
<name>A0ABD2UQV5_9SOLN</name>
<evidence type="ECO:0000313" key="6">
    <source>
        <dbReference type="Proteomes" id="UP001627284"/>
    </source>
</evidence>
<evidence type="ECO:0000256" key="1">
    <source>
        <dbReference type="ARBA" id="ARBA00004370"/>
    </source>
</evidence>
<dbReference type="AlphaFoldDB" id="A0ABD2UQV5"/>
<dbReference type="InterPro" id="IPR045175">
    <property type="entry name" value="M28_fam"/>
</dbReference>
<sequence length="172" mass="19187">MVRQRSNRDSESVALIAKRSNYVILALFVVVVYGSWFVYEQQYLNLPKPLGAQQVGKRGFSEHEAIQHVIALTQFGPHPVGSPALDHALQYVLQAIENIKETAHWEVDVELDLFHAKSGANHMVGGLFKGKTLVYSDLNHIVLRISPKYAAEATENAILVSSHIDTVFSAHR</sequence>
<proteinExistence type="predicted"/>
<evidence type="ECO:0000256" key="4">
    <source>
        <dbReference type="SAM" id="Phobius"/>
    </source>
</evidence>
<feature type="transmembrane region" description="Helical" evidence="4">
    <location>
        <begin position="21"/>
        <end position="39"/>
    </location>
</feature>
<evidence type="ECO:0000256" key="3">
    <source>
        <dbReference type="ARBA" id="ARBA00023180"/>
    </source>
</evidence>
<dbReference type="PANTHER" id="PTHR12147:SF58">
    <property type="entry name" value="VACUOLAR MEMBRANE PROTEASE"/>
    <property type="match status" value="1"/>
</dbReference>
<comment type="subcellular location">
    <subcellularLocation>
        <location evidence="1">Membrane</location>
    </subcellularLocation>
</comment>
<reference evidence="5 6" key="1">
    <citation type="submission" date="2024-05" db="EMBL/GenBank/DDBJ databases">
        <title>De novo assembly of an allotetraploid wild potato.</title>
        <authorList>
            <person name="Hosaka A.J."/>
        </authorList>
    </citation>
    <scope>NUCLEOTIDE SEQUENCE [LARGE SCALE GENOMIC DNA]</scope>
    <source>
        <tissue evidence="5">Young leaves</tissue>
    </source>
</reference>
<keyword evidence="4" id="KW-0472">Membrane</keyword>
<comment type="caution">
    <text evidence="5">The sequence shown here is derived from an EMBL/GenBank/DDBJ whole genome shotgun (WGS) entry which is preliminary data.</text>
</comment>
<dbReference type="Proteomes" id="UP001627284">
    <property type="component" value="Unassembled WGS sequence"/>
</dbReference>
<keyword evidence="3" id="KW-0325">Glycoprotein</keyword>
<protein>
    <recommendedName>
        <fullName evidence="7">Peptidase M28 domain-containing protein</fullName>
    </recommendedName>
</protein>
<dbReference type="SUPFAM" id="SSF53187">
    <property type="entry name" value="Zn-dependent exopeptidases"/>
    <property type="match status" value="1"/>
</dbReference>
<dbReference type="EMBL" id="JBJKTR010000004">
    <property type="protein sequence ID" value="KAL3370825.1"/>
    <property type="molecule type" value="Genomic_DNA"/>
</dbReference>
<dbReference type="GO" id="GO:0016020">
    <property type="term" value="C:membrane"/>
    <property type="evidence" value="ECO:0007669"/>
    <property type="project" value="UniProtKB-SubCell"/>
</dbReference>
<keyword evidence="6" id="KW-1185">Reference proteome</keyword>
<dbReference type="Gene3D" id="3.40.630.10">
    <property type="entry name" value="Zn peptidases"/>
    <property type="match status" value="1"/>
</dbReference>
<evidence type="ECO:0000313" key="5">
    <source>
        <dbReference type="EMBL" id="KAL3370825.1"/>
    </source>
</evidence>
<keyword evidence="2 4" id="KW-1133">Transmembrane helix</keyword>
<organism evidence="5 6">
    <name type="scientific">Solanum stoloniferum</name>
    <dbReference type="NCBI Taxonomy" id="62892"/>
    <lineage>
        <taxon>Eukaryota</taxon>
        <taxon>Viridiplantae</taxon>
        <taxon>Streptophyta</taxon>
        <taxon>Embryophyta</taxon>
        <taxon>Tracheophyta</taxon>
        <taxon>Spermatophyta</taxon>
        <taxon>Magnoliopsida</taxon>
        <taxon>eudicotyledons</taxon>
        <taxon>Gunneridae</taxon>
        <taxon>Pentapetalae</taxon>
        <taxon>asterids</taxon>
        <taxon>lamiids</taxon>
        <taxon>Solanales</taxon>
        <taxon>Solanaceae</taxon>
        <taxon>Solanoideae</taxon>
        <taxon>Solaneae</taxon>
        <taxon>Solanum</taxon>
    </lineage>
</organism>
<accession>A0ABD2UQV5</accession>